<evidence type="ECO:0000313" key="9">
    <source>
        <dbReference type="Proteomes" id="UP000521227"/>
    </source>
</evidence>
<feature type="domain" description="Flagellar basal body rod protein N-terminal" evidence="5">
    <location>
        <begin position="7"/>
        <end position="35"/>
    </location>
</feature>
<dbReference type="InterPro" id="IPR010930">
    <property type="entry name" value="Flg_bb/hook_C_dom"/>
</dbReference>
<feature type="domain" description="Flagellar basal-body/hook protein C-terminal" evidence="6">
    <location>
        <begin position="198"/>
        <end position="235"/>
    </location>
</feature>
<evidence type="ECO:0000259" key="5">
    <source>
        <dbReference type="Pfam" id="PF00460"/>
    </source>
</evidence>
<accession>A0A840MZ40</accession>
<dbReference type="PANTHER" id="PTHR30435:SF19">
    <property type="entry name" value="FLAGELLAR BASAL-BODY ROD PROTEIN FLGG"/>
    <property type="match status" value="1"/>
</dbReference>
<dbReference type="Pfam" id="PF06429">
    <property type="entry name" value="Flg_bbr_C"/>
    <property type="match status" value="1"/>
</dbReference>
<evidence type="ECO:0000259" key="7">
    <source>
        <dbReference type="Pfam" id="PF22692"/>
    </source>
</evidence>
<dbReference type="Pfam" id="PF00460">
    <property type="entry name" value="Flg_bb_rod"/>
    <property type="match status" value="1"/>
</dbReference>
<dbReference type="InterPro" id="IPR053967">
    <property type="entry name" value="LlgE_F_G-like_D1"/>
</dbReference>
<gene>
    <name evidence="8" type="ORF">HNQ36_003549</name>
</gene>
<proteinExistence type="inferred from homology"/>
<feature type="domain" description="Flagellar hook protein FlgE/F/G-like D1" evidence="7">
    <location>
        <begin position="88"/>
        <end position="152"/>
    </location>
</feature>
<keyword evidence="8" id="KW-0966">Cell projection</keyword>
<name>A0A840MZ40_9BRAD</name>
<organism evidence="8 9">
    <name type="scientific">Afipia massiliensis</name>
    <dbReference type="NCBI Taxonomy" id="211460"/>
    <lineage>
        <taxon>Bacteria</taxon>
        <taxon>Pseudomonadati</taxon>
        <taxon>Pseudomonadota</taxon>
        <taxon>Alphaproteobacteria</taxon>
        <taxon>Hyphomicrobiales</taxon>
        <taxon>Nitrobacteraceae</taxon>
        <taxon>Afipia</taxon>
    </lineage>
</organism>
<dbReference type="InterPro" id="IPR020013">
    <property type="entry name" value="Flagellar_FlgE/F/G"/>
</dbReference>
<dbReference type="Proteomes" id="UP000521227">
    <property type="component" value="Unassembled WGS sequence"/>
</dbReference>
<evidence type="ECO:0000259" key="6">
    <source>
        <dbReference type="Pfam" id="PF06429"/>
    </source>
</evidence>
<dbReference type="InterPro" id="IPR037925">
    <property type="entry name" value="FlgE/F/G-like"/>
</dbReference>
<dbReference type="InterPro" id="IPR001444">
    <property type="entry name" value="Flag_bb_rod_N"/>
</dbReference>
<keyword evidence="3 4" id="KW-0975">Bacterial flagellum</keyword>
<comment type="similarity">
    <text evidence="2 4">Belongs to the flagella basal body rod proteins family.</text>
</comment>
<dbReference type="EMBL" id="JACHIJ010000005">
    <property type="protein sequence ID" value="MBB5053549.1"/>
    <property type="molecule type" value="Genomic_DNA"/>
</dbReference>
<keyword evidence="8" id="KW-0282">Flagellum</keyword>
<comment type="caution">
    <text evidence="8">The sequence shown here is derived from an EMBL/GenBank/DDBJ whole genome shotgun (WGS) entry which is preliminary data.</text>
</comment>
<protein>
    <submittedName>
        <fullName evidence="8">Flagellar basal-body rod protein FlgF</fullName>
    </submittedName>
</protein>
<comment type="subcellular location">
    <subcellularLocation>
        <location evidence="1 4">Bacterial flagellum basal body</location>
    </subcellularLocation>
</comment>
<dbReference type="AlphaFoldDB" id="A0A840MZ40"/>
<dbReference type="RefSeq" id="WP_002714821.1">
    <property type="nucleotide sequence ID" value="NZ_JACHIJ010000005.1"/>
</dbReference>
<evidence type="ECO:0000313" key="8">
    <source>
        <dbReference type="EMBL" id="MBB5053549.1"/>
    </source>
</evidence>
<evidence type="ECO:0000256" key="1">
    <source>
        <dbReference type="ARBA" id="ARBA00004117"/>
    </source>
</evidence>
<evidence type="ECO:0000256" key="3">
    <source>
        <dbReference type="ARBA" id="ARBA00023143"/>
    </source>
</evidence>
<evidence type="ECO:0000256" key="4">
    <source>
        <dbReference type="RuleBase" id="RU362116"/>
    </source>
</evidence>
<keyword evidence="8" id="KW-0969">Cilium</keyword>
<sequence length="246" mass="26457">MGETTLIHLSRLVVLRRQLDVAANNIANVENTGFRAQHLSFQEYLKPESNQVVGIKPERPLSLVDAAFGFTADSPGGLQITTNPLDLAINGNAYFVVQTPQGERYTRDGSFSLDKSGRLVTMEGHTVQAGNGAVTVPTQADSISIDASGRISTKLGELGRLRLVQFPERGNLHAVGGNLFRSDSAPAAISDGSAKVLQGMVEKSNVQPTVEISRLAEINKAYEMVSKLLKSSQDVTELNRLADVPD</sequence>
<dbReference type="SUPFAM" id="SSF117143">
    <property type="entry name" value="Flagellar hook protein flgE"/>
    <property type="match status" value="1"/>
</dbReference>
<dbReference type="GO" id="GO:0071978">
    <property type="term" value="P:bacterial-type flagellum-dependent swarming motility"/>
    <property type="evidence" value="ECO:0007669"/>
    <property type="project" value="TreeGrafter"/>
</dbReference>
<dbReference type="GO" id="GO:0009425">
    <property type="term" value="C:bacterial-type flagellum basal body"/>
    <property type="evidence" value="ECO:0007669"/>
    <property type="project" value="UniProtKB-SubCell"/>
</dbReference>
<dbReference type="NCBIfam" id="TIGR03506">
    <property type="entry name" value="FlgEFG_subfam"/>
    <property type="match status" value="1"/>
</dbReference>
<dbReference type="Pfam" id="PF22692">
    <property type="entry name" value="LlgE_F_G_D1"/>
    <property type="match status" value="1"/>
</dbReference>
<evidence type="ECO:0000256" key="2">
    <source>
        <dbReference type="ARBA" id="ARBA00009677"/>
    </source>
</evidence>
<dbReference type="PANTHER" id="PTHR30435">
    <property type="entry name" value="FLAGELLAR PROTEIN"/>
    <property type="match status" value="1"/>
</dbReference>
<reference evidence="8 9" key="1">
    <citation type="submission" date="2020-08" db="EMBL/GenBank/DDBJ databases">
        <title>Genomic Encyclopedia of Type Strains, Phase IV (KMG-IV): sequencing the most valuable type-strain genomes for metagenomic binning, comparative biology and taxonomic classification.</title>
        <authorList>
            <person name="Goeker M."/>
        </authorList>
    </citation>
    <scope>NUCLEOTIDE SEQUENCE [LARGE SCALE GENOMIC DNA]</scope>
    <source>
        <strain evidence="8 9">DSM 17498</strain>
    </source>
</reference>